<dbReference type="InterPro" id="IPR023210">
    <property type="entry name" value="NADP_OxRdtase_dom"/>
</dbReference>
<protein>
    <submittedName>
        <fullName evidence="2">Aldo/keto reductase</fullName>
    </submittedName>
</protein>
<dbReference type="GO" id="GO:0016491">
    <property type="term" value="F:oxidoreductase activity"/>
    <property type="evidence" value="ECO:0007669"/>
    <property type="project" value="InterPro"/>
</dbReference>
<dbReference type="Pfam" id="PF00248">
    <property type="entry name" value="Aldo_ket_red"/>
    <property type="match status" value="1"/>
</dbReference>
<proteinExistence type="predicted"/>
<dbReference type="PANTHER" id="PTHR42686">
    <property type="entry name" value="GH17980P-RELATED"/>
    <property type="match status" value="1"/>
</dbReference>
<feature type="domain" description="NADP-dependent oxidoreductase" evidence="1">
    <location>
        <begin position="8"/>
        <end position="310"/>
    </location>
</feature>
<dbReference type="SUPFAM" id="SSF51430">
    <property type="entry name" value="NAD(P)-linked oxidoreductase"/>
    <property type="match status" value="1"/>
</dbReference>
<reference evidence="2" key="1">
    <citation type="submission" date="2024-06" db="EMBL/GenBank/DDBJ databases">
        <title>Kribbella sp. strain HUAS MG21 genome sequences.</title>
        <authorList>
            <person name="Mo P."/>
        </authorList>
    </citation>
    <scope>NUCLEOTIDE SEQUENCE</scope>
    <source>
        <strain evidence="2">HUAS MG21</strain>
    </source>
</reference>
<dbReference type="Gene3D" id="3.20.20.100">
    <property type="entry name" value="NADP-dependent oxidoreductase domain"/>
    <property type="match status" value="1"/>
</dbReference>
<evidence type="ECO:0000313" key="2">
    <source>
        <dbReference type="EMBL" id="XBV25155.1"/>
    </source>
</evidence>
<dbReference type="RefSeq" id="WP_350277970.1">
    <property type="nucleotide sequence ID" value="NZ_CP158165.1"/>
</dbReference>
<dbReference type="GO" id="GO:0005829">
    <property type="term" value="C:cytosol"/>
    <property type="evidence" value="ECO:0007669"/>
    <property type="project" value="TreeGrafter"/>
</dbReference>
<dbReference type="PANTHER" id="PTHR42686:SF1">
    <property type="entry name" value="GH17980P-RELATED"/>
    <property type="match status" value="1"/>
</dbReference>
<dbReference type="InterPro" id="IPR036812">
    <property type="entry name" value="NAD(P)_OxRdtase_dom_sf"/>
</dbReference>
<dbReference type="AlphaFoldDB" id="A0AAU7TEL8"/>
<dbReference type="EMBL" id="CP158165">
    <property type="protein sequence ID" value="XBV25155.1"/>
    <property type="molecule type" value="Genomic_DNA"/>
</dbReference>
<organism evidence="2">
    <name type="scientific">Kribbella sp. HUAS MG21</name>
    <dbReference type="NCBI Taxonomy" id="3160966"/>
    <lineage>
        <taxon>Bacteria</taxon>
        <taxon>Bacillati</taxon>
        <taxon>Actinomycetota</taxon>
        <taxon>Actinomycetes</taxon>
        <taxon>Propionibacteriales</taxon>
        <taxon>Kribbellaceae</taxon>
        <taxon>Kribbella</taxon>
    </lineage>
</organism>
<name>A0AAU7TEL8_9ACTN</name>
<gene>
    <name evidence="2" type="ORF">ABN611_01795</name>
</gene>
<evidence type="ECO:0000259" key="1">
    <source>
        <dbReference type="Pfam" id="PF00248"/>
    </source>
</evidence>
<dbReference type="InterPro" id="IPR020471">
    <property type="entry name" value="AKR"/>
</dbReference>
<accession>A0AAU7TEL8</accession>
<sequence length="319" mass="34173">MIDVPRFGLGCAPLGNLFRRFSEPEAEAILEAAWSAGVRYFDTAPHYGLGLSEERLGRFLATKPRDEYVVSTKVGRLLREDPAWDGTALDATGFVVPARLRRQLDYSASGVRASVEDSLQRLGLDRIDILYVHDPELSGVEGATESALTALAELRAEGVAGAIGTGSLGVDALLATVRTGLADVLMVANRYTLLDQSVVQELLDACDAYDVRIVAAAVFNSGLLASTPRRDAKYDYQDVPEEVFARAVELDRICAEYGVALPAAALQYPLLDPRVVSVVAGAAAPEQVQQNLAHFAVPIPPELWQRLSALVPVPSTAGG</sequence>